<feature type="region of interest" description="Disordered" evidence="1">
    <location>
        <begin position="217"/>
        <end position="237"/>
    </location>
</feature>
<dbReference type="InParanoid" id="A0A6P8Y3Y8"/>
<keyword evidence="2" id="KW-1185">Reference proteome</keyword>
<dbReference type="Proteomes" id="UP000515158">
    <property type="component" value="Unplaced"/>
</dbReference>
<evidence type="ECO:0000256" key="1">
    <source>
        <dbReference type="SAM" id="MobiDB-lite"/>
    </source>
</evidence>
<accession>A0A6P8Y3Y8</accession>
<proteinExistence type="predicted"/>
<feature type="region of interest" description="Disordered" evidence="1">
    <location>
        <begin position="448"/>
        <end position="485"/>
    </location>
</feature>
<dbReference type="RefSeq" id="XP_034230791.1">
    <property type="nucleotide sequence ID" value="XM_034374900.1"/>
</dbReference>
<feature type="region of interest" description="Disordered" evidence="1">
    <location>
        <begin position="110"/>
        <end position="129"/>
    </location>
</feature>
<feature type="compositionally biased region" description="Low complexity" evidence="1">
    <location>
        <begin position="467"/>
        <end position="478"/>
    </location>
</feature>
<dbReference type="GeneID" id="117639336"/>
<dbReference type="KEGG" id="tpal:117639336"/>
<feature type="compositionally biased region" description="Basic and acidic residues" evidence="1">
    <location>
        <begin position="41"/>
        <end position="53"/>
    </location>
</feature>
<feature type="compositionally biased region" description="Gly residues" evidence="1">
    <location>
        <begin position="451"/>
        <end position="466"/>
    </location>
</feature>
<dbReference type="OrthoDB" id="10264906at2759"/>
<evidence type="ECO:0000313" key="2">
    <source>
        <dbReference type="Proteomes" id="UP000515158"/>
    </source>
</evidence>
<evidence type="ECO:0000313" key="3">
    <source>
        <dbReference type="RefSeq" id="XP_034230791.1"/>
    </source>
</evidence>
<feature type="region of interest" description="Disordered" evidence="1">
    <location>
        <begin position="37"/>
        <end position="71"/>
    </location>
</feature>
<name>A0A6P8Y3Y8_THRPL</name>
<organism evidence="3">
    <name type="scientific">Thrips palmi</name>
    <name type="common">Melon thrips</name>
    <dbReference type="NCBI Taxonomy" id="161013"/>
    <lineage>
        <taxon>Eukaryota</taxon>
        <taxon>Metazoa</taxon>
        <taxon>Ecdysozoa</taxon>
        <taxon>Arthropoda</taxon>
        <taxon>Hexapoda</taxon>
        <taxon>Insecta</taxon>
        <taxon>Pterygota</taxon>
        <taxon>Neoptera</taxon>
        <taxon>Paraneoptera</taxon>
        <taxon>Thysanoptera</taxon>
        <taxon>Terebrantia</taxon>
        <taxon>Thripoidea</taxon>
        <taxon>Thripidae</taxon>
        <taxon>Thrips</taxon>
    </lineage>
</organism>
<gene>
    <name evidence="3" type="primary">LOC117639336</name>
</gene>
<protein>
    <submittedName>
        <fullName evidence="3">Atherin-like</fullName>
    </submittedName>
</protein>
<sequence>MRPRLQWWAEEAEWLAARLDRWLAACQGLGHGLGQGYSKLHSSDKADRPDRPGRPPRTRSAPDAAAVPRSNPLKACAQRLQSIGRTARPVVAGTATLAVAPAAQCAAKACSRPRRRQTPQPPNTPNAAPTAIVFEKCRPRTGRSTSPSMPAVDIVYYPFRVENCVVCRQLGAAPASTATSLAAVPCPQEGCCAPYVPSPQERASGASGALLFRDHVDQPQDDALPPPPPRPNCGEREPVISMSQDYIEVRYQPPPTPPMEEQPPPSYQAAMRRAAVFDRQGDSVIGDLALFSPRFARAPTPRYSAYVYGLEDDEDDAEDTIYSRNDVPAVLEREMAAWQAPRPRPQHASSARYRSRSKFSSVMYETQRMFEEAFHVSAEEVPVAVQLPSRGRQVGPRPCGQGAGMTRAWSLHDPHRGPSAASTAGLREVDMPHGGLGPGLRSLLSIRRRPGGGAGAATGRPCGGAAGAQASASGASTSRGRQQKKVVVGERGLRGPVWPRVILTFDRGVTPYQPYQAR</sequence>
<dbReference type="AlphaFoldDB" id="A0A6P8Y3Y8"/>
<reference evidence="3" key="1">
    <citation type="submission" date="2025-08" db="UniProtKB">
        <authorList>
            <consortium name="RefSeq"/>
        </authorList>
    </citation>
    <scope>IDENTIFICATION</scope>
    <source>
        <tissue evidence="3">Total insect</tissue>
    </source>
</reference>